<dbReference type="EMBL" id="DVMO01000133">
    <property type="protein sequence ID" value="HIU28420.1"/>
    <property type="molecule type" value="Genomic_DNA"/>
</dbReference>
<dbReference type="InterPro" id="IPR050273">
    <property type="entry name" value="GppA/Ppx_hydrolase"/>
</dbReference>
<dbReference type="AlphaFoldDB" id="A0A9D1I7I6"/>
<dbReference type="CDD" id="cd24052">
    <property type="entry name" value="ASKHA_NBD_HpPPX-GppA-like"/>
    <property type="match status" value="1"/>
</dbReference>
<dbReference type="PANTHER" id="PTHR30005:SF0">
    <property type="entry name" value="RETROGRADE REGULATION PROTEIN 2"/>
    <property type="match status" value="1"/>
</dbReference>
<evidence type="ECO:0000313" key="3">
    <source>
        <dbReference type="EMBL" id="HIU28420.1"/>
    </source>
</evidence>
<reference evidence="3" key="1">
    <citation type="submission" date="2020-10" db="EMBL/GenBank/DDBJ databases">
        <authorList>
            <person name="Gilroy R."/>
        </authorList>
    </citation>
    <scope>NUCLEOTIDE SEQUENCE</scope>
    <source>
        <strain evidence="3">11300</strain>
    </source>
</reference>
<dbReference type="Pfam" id="PF02541">
    <property type="entry name" value="Ppx-GppA"/>
    <property type="match status" value="1"/>
</dbReference>
<sequence>MWAVIDIGSNTIRLVIYSMENGRLNPMLNKKYPAGLAGYIDENNEINDEGIELLVEILNDIEKILRYIRPEEVYPFGTAALRNSANCEKVIRTVKKECGFDIHILTGKEEAIFDYYGAAESGIGESGLLVDVGGGSTELTFFKNKEIIKATSIPLGSLNMYRKWVSGLLPSRDEAHYIKKEIKGFLETIDIDRDRIISQPVYSVGGTARAALKLMKEKFDLKGSKEYTLDQMKSVLKYKDEKKKELLASILKSSPDRVHTVIPGMLIFRTIAGYFGSESFVTVDYGVREGYLMNRLVRGGKLHE</sequence>
<evidence type="ECO:0000259" key="2">
    <source>
        <dbReference type="Pfam" id="PF02541"/>
    </source>
</evidence>
<evidence type="ECO:0000313" key="4">
    <source>
        <dbReference type="Proteomes" id="UP000824091"/>
    </source>
</evidence>
<dbReference type="Proteomes" id="UP000824091">
    <property type="component" value="Unassembled WGS sequence"/>
</dbReference>
<protein>
    <submittedName>
        <fullName evidence="3">Phosphatase</fullName>
    </submittedName>
</protein>
<dbReference type="SUPFAM" id="SSF53067">
    <property type="entry name" value="Actin-like ATPase domain"/>
    <property type="match status" value="2"/>
</dbReference>
<dbReference type="InterPro" id="IPR043129">
    <property type="entry name" value="ATPase_NBD"/>
</dbReference>
<feature type="domain" description="Ppx/GppA phosphatase N-terminal" evidence="2">
    <location>
        <begin position="15"/>
        <end position="296"/>
    </location>
</feature>
<accession>A0A9D1I7I6</accession>
<dbReference type="Gene3D" id="3.30.420.40">
    <property type="match status" value="1"/>
</dbReference>
<organism evidence="3 4">
    <name type="scientific">Candidatus Fimisoma avicola</name>
    <dbReference type="NCBI Taxonomy" id="2840826"/>
    <lineage>
        <taxon>Bacteria</taxon>
        <taxon>Bacillati</taxon>
        <taxon>Bacillota</taxon>
        <taxon>Clostridia</taxon>
        <taxon>Eubacteriales</taxon>
        <taxon>Candidatus Fimisoma</taxon>
    </lineage>
</organism>
<reference evidence="3" key="2">
    <citation type="journal article" date="2021" name="PeerJ">
        <title>Extensive microbial diversity within the chicken gut microbiome revealed by metagenomics and culture.</title>
        <authorList>
            <person name="Gilroy R."/>
            <person name="Ravi A."/>
            <person name="Getino M."/>
            <person name="Pursley I."/>
            <person name="Horton D.L."/>
            <person name="Alikhan N.F."/>
            <person name="Baker D."/>
            <person name="Gharbi K."/>
            <person name="Hall N."/>
            <person name="Watson M."/>
            <person name="Adriaenssens E.M."/>
            <person name="Foster-Nyarko E."/>
            <person name="Jarju S."/>
            <person name="Secka A."/>
            <person name="Antonio M."/>
            <person name="Oren A."/>
            <person name="Chaudhuri R.R."/>
            <person name="La Ragione R."/>
            <person name="Hildebrand F."/>
            <person name="Pallen M.J."/>
        </authorList>
    </citation>
    <scope>NUCLEOTIDE SEQUENCE</scope>
    <source>
        <strain evidence="3">11300</strain>
    </source>
</reference>
<name>A0A9D1I7I6_9FIRM</name>
<dbReference type="InterPro" id="IPR003695">
    <property type="entry name" value="Ppx_GppA_N"/>
</dbReference>
<comment type="similarity">
    <text evidence="1">Belongs to the GppA/Ppx family.</text>
</comment>
<dbReference type="Gene3D" id="3.30.420.150">
    <property type="entry name" value="Exopolyphosphatase. Domain 2"/>
    <property type="match status" value="1"/>
</dbReference>
<evidence type="ECO:0000256" key="1">
    <source>
        <dbReference type="ARBA" id="ARBA00007125"/>
    </source>
</evidence>
<comment type="caution">
    <text evidence="3">The sequence shown here is derived from an EMBL/GenBank/DDBJ whole genome shotgun (WGS) entry which is preliminary data.</text>
</comment>
<gene>
    <name evidence="3" type="ORF">IAD16_08580</name>
</gene>
<dbReference type="PANTHER" id="PTHR30005">
    <property type="entry name" value="EXOPOLYPHOSPHATASE"/>
    <property type="match status" value="1"/>
</dbReference>
<proteinExistence type="inferred from homology"/>